<dbReference type="EnsemblPlants" id="Solyc01g049747.1.1">
    <property type="protein sequence ID" value="Solyc01g049747.1.1"/>
    <property type="gene ID" value="Solyc01g049747.1"/>
</dbReference>
<evidence type="ECO:0000313" key="1">
    <source>
        <dbReference type="EnsemblPlants" id="Solyc01g049747.1.1"/>
    </source>
</evidence>
<dbReference type="Proteomes" id="UP000004994">
    <property type="component" value="Chromosome 1"/>
</dbReference>
<name>A0A3Q7EDJ5_SOLLC</name>
<dbReference type="InParanoid" id="A0A3Q7EDJ5"/>
<organism evidence="1">
    <name type="scientific">Solanum lycopersicum</name>
    <name type="common">Tomato</name>
    <name type="synonym">Lycopersicon esculentum</name>
    <dbReference type="NCBI Taxonomy" id="4081"/>
    <lineage>
        <taxon>Eukaryota</taxon>
        <taxon>Viridiplantae</taxon>
        <taxon>Streptophyta</taxon>
        <taxon>Embryophyta</taxon>
        <taxon>Tracheophyta</taxon>
        <taxon>Spermatophyta</taxon>
        <taxon>Magnoliopsida</taxon>
        <taxon>eudicotyledons</taxon>
        <taxon>Gunneridae</taxon>
        <taxon>Pentapetalae</taxon>
        <taxon>asterids</taxon>
        <taxon>lamiids</taxon>
        <taxon>Solanales</taxon>
        <taxon>Solanaceae</taxon>
        <taxon>Solanoideae</taxon>
        <taxon>Solaneae</taxon>
        <taxon>Solanum</taxon>
        <taxon>Solanum subgen. Lycopersicon</taxon>
    </lineage>
</organism>
<proteinExistence type="predicted"/>
<keyword evidence="2" id="KW-1185">Reference proteome</keyword>
<protein>
    <submittedName>
        <fullName evidence="1">Uncharacterized protein</fullName>
    </submittedName>
</protein>
<evidence type="ECO:0000313" key="2">
    <source>
        <dbReference type="Proteomes" id="UP000004994"/>
    </source>
</evidence>
<dbReference type="AlphaFoldDB" id="A0A3Q7EDJ5"/>
<accession>A0A3Q7EDJ5</accession>
<reference evidence="1" key="1">
    <citation type="journal article" date="2012" name="Nature">
        <title>The tomato genome sequence provides insights into fleshy fruit evolution.</title>
        <authorList>
            <consortium name="Tomato Genome Consortium"/>
        </authorList>
    </citation>
    <scope>NUCLEOTIDE SEQUENCE [LARGE SCALE GENOMIC DNA]</scope>
    <source>
        <strain evidence="1">cv. Heinz 1706</strain>
    </source>
</reference>
<sequence length="98" mass="11437">MKGSWNNHSGLFRIADRPMGIETSPFAWTVANVPGNSCSHWTICIYMHQDPDSWISRPLMEDIVHGLLKYGRPFLWVIREGQDEDNMKEKLSFRDELE</sequence>
<dbReference type="Gramene" id="Solyc01g049747.1.1">
    <property type="protein sequence ID" value="Solyc01g049747.1.1"/>
    <property type="gene ID" value="Solyc01g049747.1"/>
</dbReference>
<reference evidence="1" key="2">
    <citation type="submission" date="2019-01" db="UniProtKB">
        <authorList>
            <consortium name="EnsemblPlants"/>
        </authorList>
    </citation>
    <scope>IDENTIFICATION</scope>
    <source>
        <strain evidence="1">cv. Heinz 1706</strain>
    </source>
</reference>